<keyword evidence="1" id="KW-0472">Membrane</keyword>
<dbReference type="OrthoDB" id="1123412at2"/>
<evidence type="ECO:0000256" key="1">
    <source>
        <dbReference type="SAM" id="Phobius"/>
    </source>
</evidence>
<evidence type="ECO:0000313" key="2">
    <source>
        <dbReference type="EMBL" id="ACI20859.1"/>
    </source>
</evidence>
<name>B5YI67_THEYD</name>
<feature type="transmembrane region" description="Helical" evidence="1">
    <location>
        <begin position="85"/>
        <end position="101"/>
    </location>
</feature>
<feature type="transmembrane region" description="Helical" evidence="1">
    <location>
        <begin position="30"/>
        <end position="48"/>
    </location>
</feature>
<dbReference type="EMBL" id="CP001147">
    <property type="protein sequence ID" value="ACI20859.1"/>
    <property type="molecule type" value="Genomic_DNA"/>
</dbReference>
<keyword evidence="1" id="KW-1133">Transmembrane helix</keyword>
<gene>
    <name evidence="2" type="ordered locus">THEYE_A1908</name>
</gene>
<feature type="transmembrane region" description="Helical" evidence="1">
    <location>
        <begin position="55"/>
        <end position="73"/>
    </location>
</feature>
<dbReference type="InParanoid" id="B5YI67"/>
<dbReference type="Proteomes" id="UP000000718">
    <property type="component" value="Chromosome"/>
</dbReference>
<evidence type="ECO:0000313" key="3">
    <source>
        <dbReference type="Proteomes" id="UP000000718"/>
    </source>
</evidence>
<reference evidence="3" key="1">
    <citation type="submission" date="2008-08" db="EMBL/GenBank/DDBJ databases">
        <title>The complete genome sequence of Thermodesulfovibrio yellowstonii strain ATCC 51303 / DSM 11347 / YP87.</title>
        <authorList>
            <person name="Dodson R.J."/>
            <person name="Durkin A.S."/>
            <person name="Wu M."/>
            <person name="Eisen J."/>
            <person name="Sutton G."/>
        </authorList>
    </citation>
    <scope>NUCLEOTIDE SEQUENCE [LARGE SCALE GENOMIC DNA]</scope>
    <source>
        <strain evidence="3">ATCC 51303 / DSM 11347 / YP87</strain>
    </source>
</reference>
<keyword evidence="3" id="KW-1185">Reference proteome</keyword>
<feature type="transmembrane region" description="Helical" evidence="1">
    <location>
        <begin position="7"/>
        <end position="24"/>
    </location>
</feature>
<keyword evidence="1" id="KW-0812">Transmembrane</keyword>
<dbReference type="RefSeq" id="WP_012545589.1">
    <property type="nucleotide sequence ID" value="NC_011296.1"/>
</dbReference>
<dbReference type="EnsemblBacteria" id="ACI20859">
    <property type="protein sequence ID" value="ACI20859"/>
    <property type="gene ID" value="THEYE_A1908"/>
</dbReference>
<proteinExistence type="predicted"/>
<reference evidence="2 3" key="2">
    <citation type="journal article" date="2015" name="Genome Announc.">
        <title>Genome Sequence of the Sulfate-Reducing Thermophilic Bacterium Thermodesulfovibrio yellowstonii Strain DSM 11347T (Phylum Nitrospirae).</title>
        <authorList>
            <person name="Bhatnagar S."/>
            <person name="Badger J.H."/>
            <person name="Madupu R."/>
            <person name="Khouri H.M."/>
            <person name="O'Connor E.M."/>
            <person name="Robb F.T."/>
            <person name="Ward N.L."/>
            <person name="Eisen J.A."/>
        </authorList>
    </citation>
    <scope>NUCLEOTIDE SEQUENCE [LARGE SCALE GENOMIC DNA]</scope>
    <source>
        <strain evidence="3">ATCC 51303 / DSM 11347 / YP87</strain>
    </source>
</reference>
<dbReference type="PATRIC" id="fig|289376.4.peg.1864"/>
<protein>
    <submittedName>
        <fullName evidence="2">Uncharacterized protein</fullName>
    </submittedName>
</protein>
<dbReference type="HOGENOM" id="CLU_2195716_0_0_0"/>
<sequence length="108" mass="11972">MSKFMKIIFFILIGIILWIVLASVDAGAIGIGIILSVFAFIDVVTGKFKENEKVIWIVIILAAIMIGMIGILVKKLSDSSASLEFLFGLIPIILSLSYFIVGRRRRLK</sequence>
<dbReference type="STRING" id="289376.THEYE_A1908"/>
<organism evidence="2 3">
    <name type="scientific">Thermodesulfovibrio yellowstonii (strain ATCC 51303 / DSM 11347 / YP87)</name>
    <dbReference type="NCBI Taxonomy" id="289376"/>
    <lineage>
        <taxon>Bacteria</taxon>
        <taxon>Pseudomonadati</taxon>
        <taxon>Nitrospirota</taxon>
        <taxon>Thermodesulfovibrionia</taxon>
        <taxon>Thermodesulfovibrionales</taxon>
        <taxon>Thermodesulfovibrionaceae</taxon>
        <taxon>Thermodesulfovibrio</taxon>
    </lineage>
</organism>
<dbReference type="AlphaFoldDB" id="B5YI67"/>
<dbReference type="KEGG" id="tye:THEYE_A1908"/>
<accession>B5YI67</accession>